<dbReference type="AlphaFoldDB" id="A0A137P612"/>
<accession>A0A137P612</accession>
<keyword evidence="3" id="KW-1185">Reference proteome</keyword>
<feature type="region of interest" description="Disordered" evidence="1">
    <location>
        <begin position="100"/>
        <end position="149"/>
    </location>
</feature>
<dbReference type="EMBL" id="KQ964502">
    <property type="protein sequence ID" value="KXN70448.1"/>
    <property type="molecule type" value="Genomic_DNA"/>
</dbReference>
<feature type="compositionally biased region" description="Basic and acidic residues" evidence="1">
    <location>
        <begin position="118"/>
        <end position="128"/>
    </location>
</feature>
<protein>
    <recommendedName>
        <fullName evidence="4">Stc1 domain-containing protein</fullName>
    </recommendedName>
</protein>
<evidence type="ECO:0000313" key="3">
    <source>
        <dbReference type="Proteomes" id="UP000070444"/>
    </source>
</evidence>
<name>A0A137P612_CONC2</name>
<organism evidence="2 3">
    <name type="scientific">Conidiobolus coronatus (strain ATCC 28846 / CBS 209.66 / NRRL 28638)</name>
    <name type="common">Delacroixia coronata</name>
    <dbReference type="NCBI Taxonomy" id="796925"/>
    <lineage>
        <taxon>Eukaryota</taxon>
        <taxon>Fungi</taxon>
        <taxon>Fungi incertae sedis</taxon>
        <taxon>Zoopagomycota</taxon>
        <taxon>Entomophthoromycotina</taxon>
        <taxon>Entomophthoromycetes</taxon>
        <taxon>Entomophthorales</taxon>
        <taxon>Ancylistaceae</taxon>
        <taxon>Conidiobolus</taxon>
    </lineage>
</organism>
<evidence type="ECO:0000256" key="1">
    <source>
        <dbReference type="SAM" id="MobiDB-lite"/>
    </source>
</evidence>
<evidence type="ECO:0008006" key="4">
    <source>
        <dbReference type="Google" id="ProtNLM"/>
    </source>
</evidence>
<dbReference type="Proteomes" id="UP000070444">
    <property type="component" value="Unassembled WGS sequence"/>
</dbReference>
<feature type="compositionally biased region" description="Low complexity" evidence="1">
    <location>
        <begin position="135"/>
        <end position="146"/>
    </location>
</feature>
<gene>
    <name evidence="2" type="ORF">CONCODRAFT_7002</name>
</gene>
<sequence>MSGTSKFKTDRFKNENQKHYSFKPEDLTCITCGNTYEESDFGKVALRKIIKSKVNPNLPSNKIICNNCKFGGRKGQQDLSLPGCSVFKISKSDRKFNKDGISKVDKIKRNMRISDSQEYSRRSSKSEPSDYDNDSATSSTTTATSSRQCGSIQTSLLFILN</sequence>
<proteinExistence type="predicted"/>
<reference evidence="2 3" key="1">
    <citation type="journal article" date="2015" name="Genome Biol. Evol.">
        <title>Phylogenomic analyses indicate that early fungi evolved digesting cell walls of algal ancestors of land plants.</title>
        <authorList>
            <person name="Chang Y."/>
            <person name="Wang S."/>
            <person name="Sekimoto S."/>
            <person name="Aerts A.L."/>
            <person name="Choi C."/>
            <person name="Clum A."/>
            <person name="LaButti K.M."/>
            <person name="Lindquist E.A."/>
            <person name="Yee Ngan C."/>
            <person name="Ohm R.A."/>
            <person name="Salamov A.A."/>
            <person name="Grigoriev I.V."/>
            <person name="Spatafora J.W."/>
            <person name="Berbee M.L."/>
        </authorList>
    </citation>
    <scope>NUCLEOTIDE SEQUENCE [LARGE SCALE GENOMIC DNA]</scope>
    <source>
        <strain evidence="2 3">NRRL 28638</strain>
    </source>
</reference>
<evidence type="ECO:0000313" key="2">
    <source>
        <dbReference type="EMBL" id="KXN70448.1"/>
    </source>
</evidence>